<evidence type="ECO:0000313" key="3">
    <source>
        <dbReference type="Proteomes" id="UP000198287"/>
    </source>
</evidence>
<evidence type="ECO:0000313" key="2">
    <source>
        <dbReference type="EMBL" id="OXA49641.1"/>
    </source>
</evidence>
<keyword evidence="1" id="KW-1133">Transmembrane helix</keyword>
<organism evidence="2 3">
    <name type="scientific">Folsomia candida</name>
    <name type="common">Springtail</name>
    <dbReference type="NCBI Taxonomy" id="158441"/>
    <lineage>
        <taxon>Eukaryota</taxon>
        <taxon>Metazoa</taxon>
        <taxon>Ecdysozoa</taxon>
        <taxon>Arthropoda</taxon>
        <taxon>Hexapoda</taxon>
        <taxon>Collembola</taxon>
        <taxon>Entomobryomorpha</taxon>
        <taxon>Isotomoidea</taxon>
        <taxon>Isotomidae</taxon>
        <taxon>Proisotominae</taxon>
        <taxon>Folsomia</taxon>
    </lineage>
</organism>
<gene>
    <name evidence="2" type="ORF">Fcan01_15395</name>
</gene>
<keyword evidence="1" id="KW-0472">Membrane</keyword>
<keyword evidence="3" id="KW-1185">Reference proteome</keyword>
<reference evidence="2 3" key="1">
    <citation type="submission" date="2015-12" db="EMBL/GenBank/DDBJ databases">
        <title>The genome of Folsomia candida.</title>
        <authorList>
            <person name="Faddeeva A."/>
            <person name="Derks M.F."/>
            <person name="Anvar Y."/>
            <person name="Smit S."/>
            <person name="Van Straalen N."/>
            <person name="Roelofs D."/>
        </authorList>
    </citation>
    <scope>NUCLEOTIDE SEQUENCE [LARGE SCALE GENOMIC DNA]</scope>
    <source>
        <strain evidence="2 3">VU population</strain>
        <tissue evidence="2">Whole body</tissue>
    </source>
</reference>
<proteinExistence type="predicted"/>
<sequence>MQLQRLSESDPPLGIKKIPIRAPYHRVSRRATYADPTIVGEYWRNCRGDDTRPAAKFSERFLSVFGARVLTGLPKIPISMGTKAVKAFIILMEIGVVAYPVLIFLLLRFLPCTPPFILSMLELCGNAPPISYGVGLAVHVFETWMNFHIMFSGTAWILYILFVGITFLLNYFELLNRKISKIENGTDTTACIRLYRNILILEKSFNACVTNKIVPMIVTCPPLIQISALYVCITSHGTISISYRRQFLKFPRPPPSNGMGESTTFFDKTCQLSPSIVKQPVGPQRSNFAWTIPGVCFWVILKR</sequence>
<keyword evidence="1" id="KW-0812">Transmembrane</keyword>
<feature type="transmembrane region" description="Helical" evidence="1">
    <location>
        <begin position="87"/>
        <end position="110"/>
    </location>
</feature>
<dbReference type="Proteomes" id="UP000198287">
    <property type="component" value="Unassembled WGS sequence"/>
</dbReference>
<comment type="caution">
    <text evidence="2">The sequence shown here is derived from an EMBL/GenBank/DDBJ whole genome shotgun (WGS) entry which is preliminary data.</text>
</comment>
<name>A0A226DY80_FOLCA</name>
<dbReference type="OrthoDB" id="8297494at2759"/>
<dbReference type="EMBL" id="LNIX01000010">
    <property type="protein sequence ID" value="OXA49641.1"/>
    <property type="molecule type" value="Genomic_DNA"/>
</dbReference>
<protein>
    <submittedName>
        <fullName evidence="2">Uncharacterized protein</fullName>
    </submittedName>
</protein>
<evidence type="ECO:0000256" key="1">
    <source>
        <dbReference type="SAM" id="Phobius"/>
    </source>
</evidence>
<accession>A0A226DY80</accession>
<feature type="transmembrane region" description="Helical" evidence="1">
    <location>
        <begin position="149"/>
        <end position="172"/>
    </location>
</feature>
<dbReference type="AlphaFoldDB" id="A0A226DY80"/>